<comment type="caution">
    <text evidence="6">The sequence shown here is derived from an EMBL/GenBank/DDBJ whole genome shotgun (WGS) entry which is preliminary data.</text>
</comment>
<organism evidence="6 7">
    <name type="scientific">Pusillimonas noertemannii</name>
    <dbReference type="NCBI Taxonomy" id="305977"/>
    <lineage>
        <taxon>Bacteria</taxon>
        <taxon>Pseudomonadati</taxon>
        <taxon>Pseudomonadota</taxon>
        <taxon>Betaproteobacteria</taxon>
        <taxon>Burkholderiales</taxon>
        <taxon>Alcaligenaceae</taxon>
        <taxon>Pusillimonas</taxon>
    </lineage>
</organism>
<keyword evidence="3 4" id="KW-0472">Membrane</keyword>
<feature type="transmembrane region" description="Helical" evidence="4">
    <location>
        <begin position="73"/>
        <end position="91"/>
    </location>
</feature>
<feature type="domain" description="Major facilitator superfamily (MFS) profile" evidence="5">
    <location>
        <begin position="7"/>
        <end position="376"/>
    </location>
</feature>
<name>A0A2U1CR27_9BURK</name>
<feature type="transmembrane region" description="Helical" evidence="4">
    <location>
        <begin position="131"/>
        <end position="154"/>
    </location>
</feature>
<feature type="transmembrane region" description="Helical" evidence="4">
    <location>
        <begin position="41"/>
        <end position="61"/>
    </location>
</feature>
<keyword evidence="1 4" id="KW-0812">Transmembrane</keyword>
<accession>A0A2U1CR27</accession>
<feature type="transmembrane region" description="Helical" evidence="4">
    <location>
        <begin position="325"/>
        <end position="348"/>
    </location>
</feature>
<dbReference type="Proteomes" id="UP000246145">
    <property type="component" value="Unassembled WGS sequence"/>
</dbReference>
<dbReference type="STRING" id="1231391.GCA_000308195_03188"/>
<evidence type="ECO:0000256" key="3">
    <source>
        <dbReference type="ARBA" id="ARBA00023136"/>
    </source>
</evidence>
<dbReference type="Pfam" id="PF07690">
    <property type="entry name" value="MFS_1"/>
    <property type="match status" value="1"/>
</dbReference>
<sequence>MLKNVASFFSLYLATLLMLVGTGLFNTFLSLWLTAASVSEIWVGAQMAAYYFGLVAGARVGHKLIIKFGHIRAYSAGAAIVTAALLTMALADNLWLWLALRLLVGLAMVTQFMVVESWLNEQAENKIRGSIFALYMVFSGLGMVLGQFALVMFPELDFKPIIFAAMCSVLCLVPIALTGRLHPAMQVPVPIKPRYYFSLVPMSLATVFITGLLTGAFYGLGPVFAVRQGLSYDQAAIFVAAGVAAGLVAQGPMGWLADRLNRAGLIRVTSLLLLLVGVPLWGWVQLPYWALLVISCAFGILQFPLYPVGVAFANDNIEPERRVGLSAIVLMIYGLGACLGPLIAGALMRGIGTQTFFMFVSACAAVLVLYVRPQRVSGDHLSADAPTQFVPMSEVQATPVVAALDPRVDVESDVSAEPVPEEAAAAT</sequence>
<dbReference type="CDD" id="cd17477">
    <property type="entry name" value="MFS_YcaD_like"/>
    <property type="match status" value="1"/>
</dbReference>
<feature type="transmembrane region" description="Helical" evidence="4">
    <location>
        <begin position="235"/>
        <end position="257"/>
    </location>
</feature>
<protein>
    <submittedName>
        <fullName evidence="6">Cyanate permease</fullName>
    </submittedName>
</protein>
<evidence type="ECO:0000256" key="2">
    <source>
        <dbReference type="ARBA" id="ARBA00022989"/>
    </source>
</evidence>
<feature type="transmembrane region" description="Helical" evidence="4">
    <location>
        <begin position="354"/>
        <end position="371"/>
    </location>
</feature>
<dbReference type="InterPro" id="IPR020846">
    <property type="entry name" value="MFS_dom"/>
</dbReference>
<dbReference type="InterPro" id="IPR047200">
    <property type="entry name" value="MFS_YcaD-like"/>
</dbReference>
<feature type="transmembrane region" description="Helical" evidence="4">
    <location>
        <begin position="195"/>
        <end position="220"/>
    </location>
</feature>
<evidence type="ECO:0000313" key="7">
    <source>
        <dbReference type="Proteomes" id="UP000246145"/>
    </source>
</evidence>
<feature type="transmembrane region" description="Helical" evidence="4">
    <location>
        <begin position="97"/>
        <end position="119"/>
    </location>
</feature>
<dbReference type="InterPro" id="IPR011701">
    <property type="entry name" value="MFS"/>
</dbReference>
<dbReference type="EMBL" id="QEKO01000001">
    <property type="protein sequence ID" value="PVY68348.1"/>
    <property type="molecule type" value="Genomic_DNA"/>
</dbReference>
<feature type="transmembrane region" description="Helical" evidence="4">
    <location>
        <begin position="288"/>
        <end position="313"/>
    </location>
</feature>
<reference evidence="6 7" key="1">
    <citation type="submission" date="2018-04" db="EMBL/GenBank/DDBJ databases">
        <title>Genomic Encyclopedia of Type Strains, Phase IV (KMG-IV): sequencing the most valuable type-strain genomes for metagenomic binning, comparative biology and taxonomic classification.</title>
        <authorList>
            <person name="Goeker M."/>
        </authorList>
    </citation>
    <scope>NUCLEOTIDE SEQUENCE [LARGE SCALE GENOMIC DNA]</scope>
    <source>
        <strain evidence="6 7">DSM 10065</strain>
    </source>
</reference>
<evidence type="ECO:0000259" key="5">
    <source>
        <dbReference type="PROSITE" id="PS50850"/>
    </source>
</evidence>
<dbReference type="SUPFAM" id="SSF103473">
    <property type="entry name" value="MFS general substrate transporter"/>
    <property type="match status" value="1"/>
</dbReference>
<dbReference type="PROSITE" id="PS50850">
    <property type="entry name" value="MFS"/>
    <property type="match status" value="1"/>
</dbReference>
<feature type="transmembrane region" description="Helical" evidence="4">
    <location>
        <begin position="160"/>
        <end position="183"/>
    </location>
</feature>
<dbReference type="GO" id="GO:0022857">
    <property type="term" value="F:transmembrane transporter activity"/>
    <property type="evidence" value="ECO:0007669"/>
    <property type="project" value="InterPro"/>
</dbReference>
<dbReference type="AlphaFoldDB" id="A0A2U1CR27"/>
<dbReference type="RefSeq" id="WP_116517518.1">
    <property type="nucleotide sequence ID" value="NZ_JACCEX010000001.1"/>
</dbReference>
<feature type="transmembrane region" description="Helical" evidence="4">
    <location>
        <begin position="264"/>
        <end position="282"/>
    </location>
</feature>
<gene>
    <name evidence="6" type="ORF">C7440_0743</name>
</gene>
<proteinExistence type="predicted"/>
<feature type="transmembrane region" description="Helical" evidence="4">
    <location>
        <begin position="12"/>
        <end position="35"/>
    </location>
</feature>
<keyword evidence="2 4" id="KW-1133">Transmembrane helix</keyword>
<evidence type="ECO:0000313" key="6">
    <source>
        <dbReference type="EMBL" id="PVY68348.1"/>
    </source>
</evidence>
<dbReference type="PANTHER" id="PTHR23521">
    <property type="entry name" value="TRANSPORTER MFS SUPERFAMILY"/>
    <property type="match status" value="1"/>
</dbReference>
<dbReference type="GO" id="GO:0005886">
    <property type="term" value="C:plasma membrane"/>
    <property type="evidence" value="ECO:0007669"/>
    <property type="project" value="TreeGrafter"/>
</dbReference>
<dbReference type="InterPro" id="IPR036259">
    <property type="entry name" value="MFS_trans_sf"/>
</dbReference>
<dbReference type="Gene3D" id="1.20.1250.20">
    <property type="entry name" value="MFS general substrate transporter like domains"/>
    <property type="match status" value="2"/>
</dbReference>
<dbReference type="OrthoDB" id="9810614at2"/>
<dbReference type="PANTHER" id="PTHR23521:SF3">
    <property type="entry name" value="MFS TRANSPORTER"/>
    <property type="match status" value="1"/>
</dbReference>
<evidence type="ECO:0000256" key="4">
    <source>
        <dbReference type="SAM" id="Phobius"/>
    </source>
</evidence>
<keyword evidence="7" id="KW-1185">Reference proteome</keyword>
<evidence type="ECO:0000256" key="1">
    <source>
        <dbReference type="ARBA" id="ARBA00022692"/>
    </source>
</evidence>